<sequence length="499" mass="56376">MKVLIICTEKLPVPAIRGGAIQTYIDGALPVLKQQHDITVLSRSDADLPDSEIRDGIRYARVEGGLLEPYRENIVEFLKSSPVQYDLIHIFNRPRLVSAVRELAPDAKIVLSMHNDMFKAEKIAREEGAAAVRNVDKIITISNYIGKTIRDLFPESAPKLQTIYSGVDLERFAPSYSSQAKEMRDRLRNEHNLSSKKVILFAGRLSPNKGIDVLVRAIPELAKKHDDIALVIMGSKWFSDNAVTDYIAYVRALAERLPISVVLTGFVSPDKIQEWFAASDIFVCTSQWQEPLARVHYEAMAAALPIVTTDRGGNKEVIEPYKNGVIVEKPEDTGEFVKHISYLLSNPELGAQMGRYGRSLAEKYYSWDRVVQDISSVWDQVEHAEEYTAEPVLEANKESYLTPEETFAEVANTIEDVIKLQPADELQLPANEESSLNTKHIVADVYNMPENEELESADELQVSANDEVQSESKREKDLNRLKDICLLLLLYYLQEKRRI</sequence>
<evidence type="ECO:0000259" key="3">
    <source>
        <dbReference type="Pfam" id="PF13439"/>
    </source>
</evidence>
<comment type="caution">
    <text evidence="4">The sequence shown here is derived from an EMBL/GenBank/DDBJ whole genome shotgun (WGS) entry which is preliminary data.</text>
</comment>
<evidence type="ECO:0000259" key="2">
    <source>
        <dbReference type="Pfam" id="PF00534"/>
    </source>
</evidence>
<proteinExistence type="predicted"/>
<evidence type="ECO:0000313" key="4">
    <source>
        <dbReference type="EMBL" id="MFC7322498.1"/>
    </source>
</evidence>
<name>A0ABW2K6P8_9BACI</name>
<evidence type="ECO:0000256" key="1">
    <source>
        <dbReference type="SAM" id="MobiDB-lite"/>
    </source>
</evidence>
<dbReference type="PANTHER" id="PTHR12526:SF638">
    <property type="entry name" value="SPORE COAT PROTEIN SA"/>
    <property type="match status" value="1"/>
</dbReference>
<dbReference type="EMBL" id="JBHTBY010000017">
    <property type="protein sequence ID" value="MFC7322498.1"/>
    <property type="molecule type" value="Genomic_DNA"/>
</dbReference>
<dbReference type="PANTHER" id="PTHR12526">
    <property type="entry name" value="GLYCOSYLTRANSFERASE"/>
    <property type="match status" value="1"/>
</dbReference>
<keyword evidence="4" id="KW-0328">Glycosyltransferase</keyword>
<dbReference type="Pfam" id="PF00534">
    <property type="entry name" value="Glycos_transf_1"/>
    <property type="match status" value="1"/>
</dbReference>
<dbReference type="Gene3D" id="3.40.50.2000">
    <property type="entry name" value="Glycogen Phosphorylase B"/>
    <property type="match status" value="2"/>
</dbReference>
<dbReference type="SUPFAM" id="SSF53756">
    <property type="entry name" value="UDP-Glycosyltransferase/glycogen phosphorylase"/>
    <property type="match status" value="1"/>
</dbReference>
<keyword evidence="4" id="KW-0808">Transferase</keyword>
<dbReference type="EC" id="2.4.-.-" evidence="4"/>
<feature type="domain" description="Glycosyltransferase subfamily 4-like N-terminal" evidence="3">
    <location>
        <begin position="33"/>
        <end position="171"/>
    </location>
</feature>
<feature type="region of interest" description="Disordered" evidence="1">
    <location>
        <begin position="453"/>
        <end position="474"/>
    </location>
</feature>
<dbReference type="Pfam" id="PF13439">
    <property type="entry name" value="Glyco_transf_4"/>
    <property type="match status" value="1"/>
</dbReference>
<evidence type="ECO:0000313" key="5">
    <source>
        <dbReference type="Proteomes" id="UP001596494"/>
    </source>
</evidence>
<dbReference type="CDD" id="cd03801">
    <property type="entry name" value="GT4_PimA-like"/>
    <property type="match status" value="1"/>
</dbReference>
<reference evidence="5" key="1">
    <citation type="journal article" date="2019" name="Int. J. Syst. Evol. Microbiol.">
        <title>The Global Catalogue of Microorganisms (GCM) 10K type strain sequencing project: providing services to taxonomists for standard genome sequencing and annotation.</title>
        <authorList>
            <consortium name="The Broad Institute Genomics Platform"/>
            <consortium name="The Broad Institute Genome Sequencing Center for Infectious Disease"/>
            <person name="Wu L."/>
            <person name="Ma J."/>
        </authorList>
    </citation>
    <scope>NUCLEOTIDE SEQUENCE [LARGE SCALE GENOMIC DNA]</scope>
    <source>
        <strain evidence="5">CCUG 73951</strain>
    </source>
</reference>
<dbReference type="Proteomes" id="UP001596494">
    <property type="component" value="Unassembled WGS sequence"/>
</dbReference>
<dbReference type="GO" id="GO:0016757">
    <property type="term" value="F:glycosyltransferase activity"/>
    <property type="evidence" value="ECO:0007669"/>
    <property type="project" value="UniProtKB-KW"/>
</dbReference>
<organism evidence="4 5">
    <name type="scientific">Halobacillus campisalis</name>
    <dbReference type="NCBI Taxonomy" id="435909"/>
    <lineage>
        <taxon>Bacteria</taxon>
        <taxon>Bacillati</taxon>
        <taxon>Bacillota</taxon>
        <taxon>Bacilli</taxon>
        <taxon>Bacillales</taxon>
        <taxon>Bacillaceae</taxon>
        <taxon>Halobacillus</taxon>
    </lineage>
</organism>
<gene>
    <name evidence="4" type="ORF">ACFQMN_16670</name>
</gene>
<dbReference type="RefSeq" id="WP_289214878.1">
    <property type="nucleotide sequence ID" value="NZ_JAPVRC010000002.1"/>
</dbReference>
<keyword evidence="5" id="KW-1185">Reference proteome</keyword>
<feature type="domain" description="Glycosyl transferase family 1" evidence="2">
    <location>
        <begin position="184"/>
        <end position="359"/>
    </location>
</feature>
<dbReference type="InterPro" id="IPR001296">
    <property type="entry name" value="Glyco_trans_1"/>
</dbReference>
<dbReference type="InterPro" id="IPR028098">
    <property type="entry name" value="Glyco_trans_4-like_N"/>
</dbReference>
<protein>
    <submittedName>
        <fullName evidence="4">Glycosyltransferase family 4 protein</fullName>
        <ecNumber evidence="4">2.4.-.-</ecNumber>
    </submittedName>
</protein>
<accession>A0ABW2K6P8</accession>